<keyword evidence="3" id="KW-1185">Reference proteome</keyword>
<accession>A0ABW0W6S8</accession>
<sequence length="385" mass="42432">MTIKPKQRFRNRTKLITLAGLVFTSALTGCASSAPSDNIEGSNHEVIQKQEKTITVVDTESTAASTAIDVVKIDELKGIRGMDWLGEDKLIIDKENREMKPVTVEGEQRYPHNMYIHSLNGGEQTGDNDMLLKSGAVNQGFAMLSPDKKYMFYKETEETTGRGYIMDLVTRETAAVGMEQISAQEGSWNGNEQIVFPVMTGQILSSNIQGKTDLITITKDITVYNVIQRGANVYYIGINNNLFLYNTVSKQTKRLDKRVIWLIPSPDGKQLALVKRTSDTEMELTITDSSLTKKVSLAKGTQVFGTSWSPDGTELAYTVSSETGGVKGVFVADAVSGKSTQISVDVEYASDPLKWSPSGHKIMTTTGKIQDNKYVFSTYIITLKS</sequence>
<dbReference type="InterPro" id="IPR011042">
    <property type="entry name" value="6-blade_b-propeller_TolB-like"/>
</dbReference>
<reference evidence="3" key="1">
    <citation type="journal article" date="2019" name="Int. J. Syst. Evol. Microbiol.">
        <title>The Global Catalogue of Microorganisms (GCM) 10K type strain sequencing project: providing services to taxonomists for standard genome sequencing and annotation.</title>
        <authorList>
            <consortium name="The Broad Institute Genomics Platform"/>
            <consortium name="The Broad Institute Genome Sequencing Center for Infectious Disease"/>
            <person name="Wu L."/>
            <person name="Ma J."/>
        </authorList>
    </citation>
    <scope>NUCLEOTIDE SEQUENCE [LARGE SCALE GENOMIC DNA]</scope>
    <source>
        <strain evidence="3">CGMCC 1.3240</strain>
    </source>
</reference>
<dbReference type="Gene3D" id="2.120.10.30">
    <property type="entry name" value="TolB, C-terminal domain"/>
    <property type="match status" value="1"/>
</dbReference>
<feature type="signal peptide" evidence="1">
    <location>
        <begin position="1"/>
        <end position="33"/>
    </location>
</feature>
<proteinExistence type="predicted"/>
<dbReference type="PANTHER" id="PTHR36842">
    <property type="entry name" value="PROTEIN TOLB HOMOLOG"/>
    <property type="match status" value="1"/>
</dbReference>
<dbReference type="PANTHER" id="PTHR36842:SF1">
    <property type="entry name" value="PROTEIN TOLB"/>
    <property type="match status" value="1"/>
</dbReference>
<evidence type="ECO:0008006" key="4">
    <source>
        <dbReference type="Google" id="ProtNLM"/>
    </source>
</evidence>
<gene>
    <name evidence="2" type="ORF">ACFPYJ_27475</name>
</gene>
<dbReference type="PROSITE" id="PS51257">
    <property type="entry name" value="PROKAR_LIPOPROTEIN"/>
    <property type="match status" value="1"/>
</dbReference>
<feature type="chain" id="PRO_5045103000" description="Lipoprotein LpqB beta-propeller domain-containing protein" evidence="1">
    <location>
        <begin position="34"/>
        <end position="385"/>
    </location>
</feature>
<keyword evidence="1" id="KW-0732">Signal</keyword>
<dbReference type="SUPFAM" id="SSF82171">
    <property type="entry name" value="DPP6 N-terminal domain-like"/>
    <property type="match status" value="1"/>
</dbReference>
<comment type="caution">
    <text evidence="2">The sequence shown here is derived from an EMBL/GenBank/DDBJ whole genome shotgun (WGS) entry which is preliminary data.</text>
</comment>
<dbReference type="Proteomes" id="UP001596047">
    <property type="component" value="Unassembled WGS sequence"/>
</dbReference>
<dbReference type="EMBL" id="JBHSOW010000106">
    <property type="protein sequence ID" value="MFC5652779.1"/>
    <property type="molecule type" value="Genomic_DNA"/>
</dbReference>
<evidence type="ECO:0000313" key="3">
    <source>
        <dbReference type="Proteomes" id="UP001596047"/>
    </source>
</evidence>
<evidence type="ECO:0000313" key="2">
    <source>
        <dbReference type="EMBL" id="MFC5652779.1"/>
    </source>
</evidence>
<organism evidence="2 3">
    <name type="scientific">Paenibacillus solisilvae</name>
    <dbReference type="NCBI Taxonomy" id="2486751"/>
    <lineage>
        <taxon>Bacteria</taxon>
        <taxon>Bacillati</taxon>
        <taxon>Bacillota</taxon>
        <taxon>Bacilli</taxon>
        <taxon>Bacillales</taxon>
        <taxon>Paenibacillaceae</taxon>
        <taxon>Paenibacillus</taxon>
    </lineage>
</organism>
<name>A0ABW0W6S8_9BACL</name>
<evidence type="ECO:0000256" key="1">
    <source>
        <dbReference type="SAM" id="SignalP"/>
    </source>
</evidence>
<dbReference type="RefSeq" id="WP_379191432.1">
    <property type="nucleotide sequence ID" value="NZ_JBHSOW010000106.1"/>
</dbReference>
<protein>
    <recommendedName>
        <fullName evidence="4">Lipoprotein LpqB beta-propeller domain-containing protein</fullName>
    </recommendedName>
</protein>